<proteinExistence type="predicted"/>
<feature type="compositionally biased region" description="Polar residues" evidence="1">
    <location>
        <begin position="1"/>
        <end position="22"/>
    </location>
</feature>
<feature type="region of interest" description="Disordered" evidence="1">
    <location>
        <begin position="1"/>
        <end position="59"/>
    </location>
</feature>
<gene>
    <name evidence="2" type="ORF">TrVE_jg2806</name>
</gene>
<name>A0A9W7BJA7_9STRA</name>
<feature type="region of interest" description="Disordered" evidence="1">
    <location>
        <begin position="393"/>
        <end position="419"/>
    </location>
</feature>
<dbReference type="EMBL" id="BRXX01000075">
    <property type="protein sequence ID" value="GMH87713.1"/>
    <property type="molecule type" value="Genomic_DNA"/>
</dbReference>
<evidence type="ECO:0008006" key="4">
    <source>
        <dbReference type="Google" id="ProtNLM"/>
    </source>
</evidence>
<organism evidence="2 3">
    <name type="scientific">Triparma verrucosa</name>
    <dbReference type="NCBI Taxonomy" id="1606542"/>
    <lineage>
        <taxon>Eukaryota</taxon>
        <taxon>Sar</taxon>
        <taxon>Stramenopiles</taxon>
        <taxon>Ochrophyta</taxon>
        <taxon>Bolidophyceae</taxon>
        <taxon>Parmales</taxon>
        <taxon>Triparmaceae</taxon>
        <taxon>Triparma</taxon>
    </lineage>
</organism>
<dbReference type="AlphaFoldDB" id="A0A9W7BJA7"/>
<comment type="caution">
    <text evidence="2">The sequence shown here is derived from an EMBL/GenBank/DDBJ whole genome shotgun (WGS) entry which is preliminary data.</text>
</comment>
<dbReference type="Proteomes" id="UP001165160">
    <property type="component" value="Unassembled WGS sequence"/>
</dbReference>
<reference evidence="3" key="1">
    <citation type="journal article" date="2023" name="Commun. Biol.">
        <title>Genome analysis of Parmales, the sister group of diatoms, reveals the evolutionary specialization of diatoms from phago-mixotrophs to photoautotrophs.</title>
        <authorList>
            <person name="Ban H."/>
            <person name="Sato S."/>
            <person name="Yoshikawa S."/>
            <person name="Yamada K."/>
            <person name="Nakamura Y."/>
            <person name="Ichinomiya M."/>
            <person name="Sato N."/>
            <person name="Blanc-Mathieu R."/>
            <person name="Endo H."/>
            <person name="Kuwata A."/>
            <person name="Ogata H."/>
        </authorList>
    </citation>
    <scope>NUCLEOTIDE SEQUENCE [LARGE SCALE GENOMIC DNA]</scope>
    <source>
        <strain evidence="3">NIES 3699</strain>
    </source>
</reference>
<sequence>MLSTSLSRDNTSQSSPVQSKSANRGARSREDPTSERRRQKTLSPLRLTKPSPALPHDGTWLTSSSAAWPALNVAASGREVNFEDDPYFTKGFPLGSIFYHFSEEEEEDRRRLRNRKCPEDATTYYSRARHFKEVQDRRRFVPPNAFYELLKKNAQTADDLERQARIEQAGQLFLKHAMGALRSNFAEWKEVAAKSKRARRFLKRRFWGIQRSVLIAWCEIAQKYKRGRIFLAKHMGSVERKSFVAWREYTRKNMKVKKFLMGHMAKLEQTVFEMWANYVKKGKYVREKMSRHLVGAKRERFTRWANYARTSAKIRALIGKHFVGVVRTTFVAWYQWAGKMIKAKRMFASQLVGLQKMVFLAWRGVSQDWKRERLQRELYLGIQKPSDYFSSLEQDEGPDHAVQRFPRSYSTPSSRWRMY</sequence>
<feature type="compositionally biased region" description="Basic and acidic residues" evidence="1">
    <location>
        <begin position="27"/>
        <end position="36"/>
    </location>
</feature>
<evidence type="ECO:0000313" key="2">
    <source>
        <dbReference type="EMBL" id="GMH87713.1"/>
    </source>
</evidence>
<evidence type="ECO:0000256" key="1">
    <source>
        <dbReference type="SAM" id="MobiDB-lite"/>
    </source>
</evidence>
<feature type="compositionally biased region" description="Polar residues" evidence="1">
    <location>
        <begin position="408"/>
        <end position="419"/>
    </location>
</feature>
<accession>A0A9W7BJA7</accession>
<evidence type="ECO:0000313" key="3">
    <source>
        <dbReference type="Proteomes" id="UP001165160"/>
    </source>
</evidence>
<keyword evidence="3" id="KW-1185">Reference proteome</keyword>
<protein>
    <recommendedName>
        <fullName evidence="4">Sfi1 spindle body domain-containing protein</fullName>
    </recommendedName>
</protein>